<keyword evidence="3" id="KW-1185">Reference proteome</keyword>
<evidence type="ECO:0000256" key="1">
    <source>
        <dbReference type="SAM" id="SignalP"/>
    </source>
</evidence>
<dbReference type="Proteomes" id="UP000835052">
    <property type="component" value="Unassembled WGS sequence"/>
</dbReference>
<dbReference type="EMBL" id="CAJGYM010000099">
    <property type="protein sequence ID" value="CAD6197585.1"/>
    <property type="molecule type" value="Genomic_DNA"/>
</dbReference>
<dbReference type="AlphaFoldDB" id="A0A8S1HQU2"/>
<name>A0A8S1HQU2_9PELO</name>
<gene>
    <name evidence="2" type="ORF">CAUJ_LOCUS13494</name>
</gene>
<feature type="chain" id="PRO_5035712308" evidence="1">
    <location>
        <begin position="20"/>
        <end position="131"/>
    </location>
</feature>
<sequence>MNLLMIILIVASILAFALARPQYPDYKDIDDERFHDERYDDDGTGVVVDKVYATPRPNKHDEPTRASQALLAPLNPPPRLLIADDVAATVPGDTALAAFVSLHLRADELFRSGLTDRAPLSLARIVLHRTD</sequence>
<accession>A0A8S1HQU2</accession>
<protein>
    <submittedName>
        <fullName evidence="2">Uncharacterized protein</fullName>
    </submittedName>
</protein>
<reference evidence="2" key="1">
    <citation type="submission" date="2020-10" db="EMBL/GenBank/DDBJ databases">
        <authorList>
            <person name="Kikuchi T."/>
        </authorList>
    </citation>
    <scope>NUCLEOTIDE SEQUENCE</scope>
    <source>
        <strain evidence="2">NKZ352</strain>
    </source>
</reference>
<proteinExistence type="predicted"/>
<keyword evidence="1" id="KW-0732">Signal</keyword>
<evidence type="ECO:0000313" key="3">
    <source>
        <dbReference type="Proteomes" id="UP000835052"/>
    </source>
</evidence>
<organism evidence="2 3">
    <name type="scientific">Caenorhabditis auriculariae</name>
    <dbReference type="NCBI Taxonomy" id="2777116"/>
    <lineage>
        <taxon>Eukaryota</taxon>
        <taxon>Metazoa</taxon>
        <taxon>Ecdysozoa</taxon>
        <taxon>Nematoda</taxon>
        <taxon>Chromadorea</taxon>
        <taxon>Rhabditida</taxon>
        <taxon>Rhabditina</taxon>
        <taxon>Rhabditomorpha</taxon>
        <taxon>Rhabditoidea</taxon>
        <taxon>Rhabditidae</taxon>
        <taxon>Peloderinae</taxon>
        <taxon>Caenorhabditis</taxon>
    </lineage>
</organism>
<evidence type="ECO:0000313" key="2">
    <source>
        <dbReference type="EMBL" id="CAD6197585.1"/>
    </source>
</evidence>
<feature type="signal peptide" evidence="1">
    <location>
        <begin position="1"/>
        <end position="19"/>
    </location>
</feature>
<comment type="caution">
    <text evidence="2">The sequence shown here is derived from an EMBL/GenBank/DDBJ whole genome shotgun (WGS) entry which is preliminary data.</text>
</comment>